<evidence type="ECO:0000256" key="6">
    <source>
        <dbReference type="ARBA" id="ARBA00022989"/>
    </source>
</evidence>
<comment type="function">
    <text evidence="1 10">Role in flagellar biosynthesis.</text>
</comment>
<keyword evidence="4 10" id="KW-1003">Cell membrane</keyword>
<evidence type="ECO:0000256" key="5">
    <source>
        <dbReference type="ARBA" id="ARBA00022692"/>
    </source>
</evidence>
<evidence type="ECO:0000256" key="8">
    <source>
        <dbReference type="ARBA" id="ARBA00023143"/>
    </source>
</evidence>
<feature type="transmembrane region" description="Helical" evidence="10">
    <location>
        <begin position="81"/>
        <end position="100"/>
    </location>
</feature>
<evidence type="ECO:0000256" key="1">
    <source>
        <dbReference type="ARBA" id="ARBA00002578"/>
    </source>
</evidence>
<dbReference type="GO" id="GO:0044780">
    <property type="term" value="P:bacterial-type flagellum assembly"/>
    <property type="evidence" value="ECO:0007669"/>
    <property type="project" value="UniProtKB-UniRule"/>
</dbReference>
<dbReference type="PANTHER" id="PTHR30065:SF8">
    <property type="entry name" value="FLAGELLAR BIOSYNTHETIC PROTEIN FLIR"/>
    <property type="match status" value="1"/>
</dbReference>
<name>A0A1B1YXB4_9GAMM</name>
<keyword evidence="7 10" id="KW-0472">Membrane</keyword>
<proteinExistence type="inferred from homology"/>
<keyword evidence="6 10" id="KW-1133">Transmembrane helix</keyword>
<evidence type="ECO:0000313" key="12">
    <source>
        <dbReference type="Proteomes" id="UP000092952"/>
    </source>
</evidence>
<feature type="transmembrane region" description="Helical" evidence="10">
    <location>
        <begin position="212"/>
        <end position="234"/>
    </location>
</feature>
<keyword evidence="5 10" id="KW-0812">Transmembrane</keyword>
<feature type="transmembrane region" description="Helical" evidence="10">
    <location>
        <begin position="121"/>
        <end position="141"/>
    </location>
</feature>
<dbReference type="NCBIfam" id="TIGR01400">
    <property type="entry name" value="fliR"/>
    <property type="match status" value="1"/>
</dbReference>
<dbReference type="Pfam" id="PF01311">
    <property type="entry name" value="Bac_export_1"/>
    <property type="match status" value="1"/>
</dbReference>
<protein>
    <recommendedName>
        <fullName evidence="3 9">Flagellar biosynthetic protein FliR</fullName>
    </recommendedName>
</protein>
<evidence type="ECO:0000256" key="3">
    <source>
        <dbReference type="ARBA" id="ARBA00021717"/>
    </source>
</evidence>
<accession>A0A1B1YXB4</accession>
<dbReference type="PANTHER" id="PTHR30065">
    <property type="entry name" value="FLAGELLAR BIOSYNTHETIC PROTEIN FLIR"/>
    <property type="match status" value="1"/>
</dbReference>
<dbReference type="InParanoid" id="A0A1B1YXB4"/>
<keyword evidence="8 10" id="KW-0975">Bacterial flagellum</keyword>
<dbReference type="GO" id="GO:0006605">
    <property type="term" value="P:protein targeting"/>
    <property type="evidence" value="ECO:0007669"/>
    <property type="project" value="UniProtKB-UniRule"/>
</dbReference>
<feature type="transmembrane region" description="Helical" evidence="10">
    <location>
        <begin position="42"/>
        <end position="61"/>
    </location>
</feature>
<gene>
    <name evidence="11" type="ORF">PG2T_01145</name>
</gene>
<dbReference type="GO" id="GO:0005886">
    <property type="term" value="C:plasma membrane"/>
    <property type="evidence" value="ECO:0007669"/>
    <property type="project" value="UniProtKB-SubCell"/>
</dbReference>
<keyword evidence="11" id="KW-0966">Cell projection</keyword>
<dbReference type="Proteomes" id="UP000092952">
    <property type="component" value="Chromosome"/>
</dbReference>
<feature type="transmembrane region" description="Helical" evidence="10">
    <location>
        <begin position="180"/>
        <end position="205"/>
    </location>
</feature>
<evidence type="ECO:0000256" key="2">
    <source>
        <dbReference type="ARBA" id="ARBA00009772"/>
    </source>
</evidence>
<dbReference type="PRINTS" id="PR00953">
    <property type="entry name" value="TYPE3IMRPROT"/>
</dbReference>
<dbReference type="KEGG" id="gbi:PG2T_01145"/>
<dbReference type="EMBL" id="CP014671">
    <property type="protein sequence ID" value="ANX05431.1"/>
    <property type="molecule type" value="Genomic_DNA"/>
</dbReference>
<dbReference type="GO" id="GO:0009425">
    <property type="term" value="C:bacterial-type flagellum basal body"/>
    <property type="evidence" value="ECO:0007669"/>
    <property type="project" value="UniProtKB-SubCell"/>
</dbReference>
<dbReference type="AlphaFoldDB" id="A0A1B1YXB4"/>
<keyword evidence="11" id="KW-0282">Flagellum</keyword>
<organism evidence="11 12">
    <name type="scientific">Immundisolibacter cernigliae</name>
    <dbReference type="NCBI Taxonomy" id="1810504"/>
    <lineage>
        <taxon>Bacteria</taxon>
        <taxon>Pseudomonadati</taxon>
        <taxon>Pseudomonadota</taxon>
        <taxon>Gammaproteobacteria</taxon>
        <taxon>Immundisolibacterales</taxon>
        <taxon>Immundisolibacteraceae</taxon>
        <taxon>Immundisolibacter</taxon>
    </lineage>
</organism>
<evidence type="ECO:0000313" key="11">
    <source>
        <dbReference type="EMBL" id="ANX05431.1"/>
    </source>
</evidence>
<comment type="similarity">
    <text evidence="2 10">Belongs to the FliR/MopE/SpaR family.</text>
</comment>
<evidence type="ECO:0000256" key="4">
    <source>
        <dbReference type="ARBA" id="ARBA00022475"/>
    </source>
</evidence>
<evidence type="ECO:0000256" key="7">
    <source>
        <dbReference type="ARBA" id="ARBA00023136"/>
    </source>
</evidence>
<keyword evidence="11" id="KW-0969">Cilium</keyword>
<sequence length="259" mass="27030">MMDIDSARIGAWVGQFFWPFLRLSAFLLAAPVFGARSVPVRVRITIGLALTVVLLPTLPAAPALDVLSPAGLLTAVQQVGIGVLGGFLLQLFLAALSFAGEMVSLGMGLGFASLVDPQNGVSVPLLAQLYVMLVILLMLAVDGHLLLLELLARSFTTLPVGPVGLRFEDFRAVAGFVSDMFALGLLVALPAVTVLLVVNLAFAVISRAAPQLNLFAIGFPVSLLVGLLIVLLTLPALPGQWAGIFGQATGRLSALLGVR</sequence>
<comment type="subcellular location">
    <subcellularLocation>
        <location evidence="10">Cell membrane</location>
        <topology evidence="10">Multi-pass membrane protein</topology>
    </subcellularLocation>
    <subcellularLocation>
        <location evidence="10">Bacterial flagellum basal body</location>
    </subcellularLocation>
</comment>
<evidence type="ECO:0000256" key="9">
    <source>
        <dbReference type="NCBIfam" id="TIGR01400"/>
    </source>
</evidence>
<dbReference type="FunCoup" id="A0A1B1YXB4">
    <property type="interactions" value="59"/>
</dbReference>
<dbReference type="InterPro" id="IPR002010">
    <property type="entry name" value="T3SS_IM_R"/>
</dbReference>
<dbReference type="InterPro" id="IPR006303">
    <property type="entry name" value="FliR"/>
</dbReference>
<keyword evidence="12" id="KW-1185">Reference proteome</keyword>
<evidence type="ECO:0000256" key="10">
    <source>
        <dbReference type="RuleBase" id="RU362071"/>
    </source>
</evidence>
<reference evidence="12" key="1">
    <citation type="submission" date="2016-03" db="EMBL/GenBank/DDBJ databases">
        <title>Complete genome sequence of Solimmundus cernigliae, representing a novel lineage of polycyclic aromatic hydrocarbon degraders within the Gammaproteobacteria.</title>
        <authorList>
            <person name="Singleton D.R."/>
            <person name="Dickey A.N."/>
            <person name="Scholl E.H."/>
            <person name="Wright F.A."/>
            <person name="Aitken M.D."/>
        </authorList>
    </citation>
    <scope>NUCLEOTIDE SEQUENCE [LARGE SCALE GENOMIC DNA]</scope>
    <source>
        <strain evidence="12">TR3.2</strain>
    </source>
</reference>
<dbReference type="STRING" id="1810504.PG2T_01145"/>
<feature type="transmembrane region" description="Helical" evidence="10">
    <location>
        <begin position="16"/>
        <end position="35"/>
    </location>
</feature>